<organism evidence="2 3">
    <name type="scientific">Streptoalloteichus tenebrarius (strain ATCC 17920 / DSM 40477 / JCM 4838 / CBS 697.72 / NBRC 16177 / NCIMB 11028 / NRRL B-12390 / A12253. 1 / ISP 5477)</name>
    <name type="common">Streptomyces tenebrarius</name>
    <dbReference type="NCBI Taxonomy" id="1933"/>
    <lineage>
        <taxon>Bacteria</taxon>
        <taxon>Bacillati</taxon>
        <taxon>Actinomycetota</taxon>
        <taxon>Actinomycetes</taxon>
        <taxon>Pseudonocardiales</taxon>
        <taxon>Pseudonocardiaceae</taxon>
        <taxon>Streptoalloteichus</taxon>
    </lineage>
</organism>
<dbReference type="Proteomes" id="UP001205311">
    <property type="component" value="Unassembled WGS sequence"/>
</dbReference>
<evidence type="ECO:0000313" key="3">
    <source>
        <dbReference type="Proteomes" id="UP001205311"/>
    </source>
</evidence>
<keyword evidence="3" id="KW-1185">Reference proteome</keyword>
<feature type="region of interest" description="Disordered" evidence="1">
    <location>
        <begin position="43"/>
        <end position="63"/>
    </location>
</feature>
<protein>
    <submittedName>
        <fullName evidence="2">Uncharacterized protein</fullName>
    </submittedName>
</protein>
<dbReference type="EMBL" id="JAMTCP010000071">
    <property type="protein sequence ID" value="MCP2262454.1"/>
    <property type="molecule type" value="Genomic_DNA"/>
</dbReference>
<reference evidence="2 3" key="1">
    <citation type="submission" date="2022-06" db="EMBL/GenBank/DDBJ databases">
        <title>Genomic Encyclopedia of Archaeal and Bacterial Type Strains, Phase II (KMG-II): from individual species to whole genera.</title>
        <authorList>
            <person name="Goeker M."/>
        </authorList>
    </citation>
    <scope>NUCLEOTIDE SEQUENCE [LARGE SCALE GENOMIC DNA]</scope>
    <source>
        <strain evidence="2 3">DSM 40477</strain>
    </source>
</reference>
<sequence length="63" mass="6501">MCHTVAVTEAIDHTVRGSWTPAGGARSPLPAHALRWLRARTGLEEGSTPAGPSSVLPVAESAL</sequence>
<proteinExistence type="predicted"/>
<evidence type="ECO:0000256" key="1">
    <source>
        <dbReference type="SAM" id="MobiDB-lite"/>
    </source>
</evidence>
<feature type="non-terminal residue" evidence="2">
    <location>
        <position position="63"/>
    </location>
</feature>
<evidence type="ECO:0000313" key="2">
    <source>
        <dbReference type="EMBL" id="MCP2262454.1"/>
    </source>
</evidence>
<name>A0ABT1I3T1_STRSD</name>
<gene>
    <name evidence="2" type="ORF">LX15_006193</name>
</gene>
<accession>A0ABT1I3T1</accession>
<comment type="caution">
    <text evidence="2">The sequence shown here is derived from an EMBL/GenBank/DDBJ whole genome shotgun (WGS) entry which is preliminary data.</text>
</comment>